<dbReference type="PANTHER" id="PTHR42791:SF14">
    <property type="entry name" value="N-ACETYLTRANSFERASE DOMAIN-CONTAINING PROTEIN"/>
    <property type="match status" value="1"/>
</dbReference>
<dbReference type="Proteomes" id="UP000308092">
    <property type="component" value="Unassembled WGS sequence"/>
</dbReference>
<proteinExistence type="predicted"/>
<dbReference type="PANTHER" id="PTHR42791">
    <property type="entry name" value="GNAT FAMILY ACETYLTRANSFERASE"/>
    <property type="match status" value="1"/>
</dbReference>
<dbReference type="GO" id="GO:0016747">
    <property type="term" value="F:acyltransferase activity, transferring groups other than amino-acyl groups"/>
    <property type="evidence" value="ECO:0007669"/>
    <property type="project" value="InterPro"/>
</dbReference>
<dbReference type="AlphaFoldDB" id="A0A4V3UPY4"/>
<organism evidence="2 3">
    <name type="scientific">Aspergillus tanneri</name>
    <dbReference type="NCBI Taxonomy" id="1220188"/>
    <lineage>
        <taxon>Eukaryota</taxon>
        <taxon>Fungi</taxon>
        <taxon>Dikarya</taxon>
        <taxon>Ascomycota</taxon>
        <taxon>Pezizomycotina</taxon>
        <taxon>Eurotiomycetes</taxon>
        <taxon>Eurotiomycetidae</taxon>
        <taxon>Eurotiales</taxon>
        <taxon>Aspergillaceae</taxon>
        <taxon>Aspergillus</taxon>
        <taxon>Aspergillus subgen. Circumdati</taxon>
    </lineage>
</organism>
<evidence type="ECO:0000259" key="1">
    <source>
        <dbReference type="PROSITE" id="PS51186"/>
    </source>
</evidence>
<dbReference type="InterPro" id="IPR000182">
    <property type="entry name" value="GNAT_dom"/>
</dbReference>
<name>A0A4V3UPY4_9EURO</name>
<comment type="caution">
    <text evidence="2">The sequence shown here is derived from an EMBL/GenBank/DDBJ whole genome shotgun (WGS) entry which is preliminary data.</text>
</comment>
<evidence type="ECO:0000313" key="3">
    <source>
        <dbReference type="Proteomes" id="UP000308092"/>
    </source>
</evidence>
<gene>
    <name evidence="2" type="ORF">EYZ11_003611</name>
</gene>
<dbReference type="Gene3D" id="3.40.630.30">
    <property type="match status" value="1"/>
</dbReference>
<protein>
    <recommendedName>
        <fullName evidence="1">N-acetyltransferase domain-containing protein</fullName>
    </recommendedName>
</protein>
<keyword evidence="3" id="KW-1185">Reference proteome</keyword>
<dbReference type="EMBL" id="SOSA01000094">
    <property type="protein sequence ID" value="THC96894.1"/>
    <property type="molecule type" value="Genomic_DNA"/>
</dbReference>
<sequence>MPLELRPMTPYDFEFLSTEPGKSYDNFSEAIWGNPVPPAVQKWDMMHLAEPLIQQKPNVHFVKVVDTDLVSSHGEELVSWAKWIRYEDGFPYEDLDACLGDDVPEQFNGALFIDFVRALDENRRNAGIMGRPCWFLEYLFTREKHFRRGGGKMLIDWGVERAGEDRLPAYLDASPMGYSLYLRCGFRDMQSVCRVDLKRGRGVEDCVRAMIKEC</sequence>
<dbReference type="PROSITE" id="PS51186">
    <property type="entry name" value="GNAT"/>
    <property type="match status" value="1"/>
</dbReference>
<dbReference type="InterPro" id="IPR016181">
    <property type="entry name" value="Acyl_CoA_acyltransferase"/>
</dbReference>
<dbReference type="InterPro" id="IPR052523">
    <property type="entry name" value="Trichothecene_AcTrans"/>
</dbReference>
<accession>A0A4V3UPY4</accession>
<dbReference type="SUPFAM" id="SSF55729">
    <property type="entry name" value="Acyl-CoA N-acyltransferases (Nat)"/>
    <property type="match status" value="1"/>
</dbReference>
<reference evidence="2 3" key="1">
    <citation type="submission" date="2019-03" db="EMBL/GenBank/DDBJ databases">
        <title>The genome sequence of a newly discovered highly antifungal drug resistant Aspergillus species, Aspergillus tanneri NIH 1004.</title>
        <authorList>
            <person name="Mounaud S."/>
            <person name="Singh I."/>
            <person name="Joardar V."/>
            <person name="Pakala S."/>
            <person name="Pakala S."/>
            <person name="Venepally P."/>
            <person name="Hoover J."/>
            <person name="Nierman W."/>
            <person name="Chung J."/>
            <person name="Losada L."/>
        </authorList>
    </citation>
    <scope>NUCLEOTIDE SEQUENCE [LARGE SCALE GENOMIC DNA]</scope>
    <source>
        <strain evidence="2 3">NIH1004</strain>
    </source>
</reference>
<feature type="domain" description="N-acetyltransferase" evidence="1">
    <location>
        <begin position="65"/>
        <end position="214"/>
    </location>
</feature>
<evidence type="ECO:0000313" key="2">
    <source>
        <dbReference type="EMBL" id="THC96894.1"/>
    </source>
</evidence>
<dbReference type="VEuPathDB" id="FungiDB:EYZ11_003611"/>